<keyword evidence="3" id="KW-1185">Reference proteome</keyword>
<reference evidence="2" key="1">
    <citation type="journal article" date="2014" name="Int. J. Syst. Evol. Microbiol.">
        <title>Complete genome sequence of Corynebacterium casei LMG S-19264T (=DSM 44701T), isolated from a smear-ripened cheese.</title>
        <authorList>
            <consortium name="US DOE Joint Genome Institute (JGI-PGF)"/>
            <person name="Walter F."/>
            <person name="Albersmeier A."/>
            <person name="Kalinowski J."/>
            <person name="Ruckert C."/>
        </authorList>
    </citation>
    <scope>NUCLEOTIDE SEQUENCE</scope>
    <source>
        <strain evidence="2">VKM Ac-1401</strain>
    </source>
</reference>
<dbReference type="Pfam" id="PF01909">
    <property type="entry name" value="NTP_transf_2"/>
    <property type="match status" value="1"/>
</dbReference>
<feature type="domain" description="Polymerase nucleotidyl transferase" evidence="1">
    <location>
        <begin position="22"/>
        <end position="56"/>
    </location>
</feature>
<evidence type="ECO:0000313" key="2">
    <source>
        <dbReference type="EMBL" id="GLJ77019.1"/>
    </source>
</evidence>
<dbReference type="CDD" id="cd05403">
    <property type="entry name" value="NT_KNTase_like"/>
    <property type="match status" value="1"/>
</dbReference>
<reference evidence="2" key="2">
    <citation type="submission" date="2023-01" db="EMBL/GenBank/DDBJ databases">
        <authorList>
            <person name="Sun Q."/>
            <person name="Evtushenko L."/>
        </authorList>
    </citation>
    <scope>NUCLEOTIDE SEQUENCE</scope>
    <source>
        <strain evidence="2">VKM Ac-1401</strain>
    </source>
</reference>
<protein>
    <submittedName>
        <fullName evidence="2">Oxalate:formate antiporter</fullName>
    </submittedName>
</protein>
<sequence>MGLPRLQRDVIDAALPRIEADARVIGVALAGSIAAGRADEYSDVDLIVVVADDAFERVMAERLDLLADWTPLVTGFTGEHVGEPRLIVSLVGPPLVHLDAKFVQLSDFAKRIDDPLIIADRDGTLARELATHPLETPPTDLQWMEDRFWVWVHYGATKLGRGELFEVLSVLADLRSLVLGPLAALRAGQRPRGVRRLEAVAPDDARALQPTVGAYDAAAAAEALLACVDLYREWMGDLGDAVARRSEAERLAVAYLADVVVGPAENTSGG</sequence>
<dbReference type="RefSeq" id="WP_271177682.1">
    <property type="nucleotide sequence ID" value="NZ_BAAAJO010000002.1"/>
</dbReference>
<dbReference type="InterPro" id="IPR002934">
    <property type="entry name" value="Polymerase_NTP_transf_dom"/>
</dbReference>
<comment type="caution">
    <text evidence="2">The sequence shown here is derived from an EMBL/GenBank/DDBJ whole genome shotgun (WGS) entry which is preliminary data.</text>
</comment>
<dbReference type="EMBL" id="BSEN01000012">
    <property type="protein sequence ID" value="GLJ77019.1"/>
    <property type="molecule type" value="Genomic_DNA"/>
</dbReference>
<accession>A0A9W6HBK0</accession>
<dbReference type="SUPFAM" id="SSF81301">
    <property type="entry name" value="Nucleotidyltransferase"/>
    <property type="match status" value="1"/>
</dbReference>
<organism evidence="2 3">
    <name type="scientific">Leifsonia poae</name>
    <dbReference type="NCBI Taxonomy" id="110933"/>
    <lineage>
        <taxon>Bacteria</taxon>
        <taxon>Bacillati</taxon>
        <taxon>Actinomycetota</taxon>
        <taxon>Actinomycetes</taxon>
        <taxon>Micrococcales</taxon>
        <taxon>Microbacteriaceae</taxon>
        <taxon>Leifsonia</taxon>
    </lineage>
</organism>
<proteinExistence type="predicted"/>
<dbReference type="Proteomes" id="UP001142372">
    <property type="component" value="Unassembled WGS sequence"/>
</dbReference>
<dbReference type="Gene3D" id="3.30.460.10">
    <property type="entry name" value="Beta Polymerase, domain 2"/>
    <property type="match status" value="1"/>
</dbReference>
<dbReference type="AlphaFoldDB" id="A0A9W6HBK0"/>
<dbReference type="GO" id="GO:0016779">
    <property type="term" value="F:nucleotidyltransferase activity"/>
    <property type="evidence" value="ECO:0007669"/>
    <property type="project" value="InterPro"/>
</dbReference>
<dbReference type="Gene3D" id="1.20.120.330">
    <property type="entry name" value="Nucleotidyltransferases domain 2"/>
    <property type="match status" value="1"/>
</dbReference>
<evidence type="ECO:0000313" key="3">
    <source>
        <dbReference type="Proteomes" id="UP001142372"/>
    </source>
</evidence>
<name>A0A9W6HBK0_9MICO</name>
<gene>
    <name evidence="2" type="ORF">GCM10017584_25930</name>
</gene>
<dbReference type="InterPro" id="IPR043519">
    <property type="entry name" value="NT_sf"/>
</dbReference>
<evidence type="ECO:0000259" key="1">
    <source>
        <dbReference type="Pfam" id="PF01909"/>
    </source>
</evidence>